<proteinExistence type="predicted"/>
<organism evidence="1 2">
    <name type="scientific">Neobacillus cucumis</name>
    <dbReference type="NCBI Taxonomy" id="1740721"/>
    <lineage>
        <taxon>Bacteria</taxon>
        <taxon>Bacillati</taxon>
        <taxon>Bacillota</taxon>
        <taxon>Bacilli</taxon>
        <taxon>Bacillales</taxon>
        <taxon>Bacillaceae</taxon>
        <taxon>Neobacillus</taxon>
    </lineage>
</organism>
<accession>A0A2N5HCW4</accession>
<dbReference type="AlphaFoldDB" id="A0A2N5HCW4"/>
<dbReference type="EMBL" id="PGVE01000058">
    <property type="protein sequence ID" value="PLS03355.1"/>
    <property type="molecule type" value="Genomic_DNA"/>
</dbReference>
<dbReference type="Proteomes" id="UP000234950">
    <property type="component" value="Unassembled WGS sequence"/>
</dbReference>
<gene>
    <name evidence="1" type="ORF">CVD27_15390</name>
</gene>
<evidence type="ECO:0000313" key="1">
    <source>
        <dbReference type="EMBL" id="PLS03355.1"/>
    </source>
</evidence>
<reference evidence="1 2" key="1">
    <citation type="submission" date="2017-11" db="EMBL/GenBank/DDBJ databases">
        <title>Comparitive Functional Genomics of Dry Heat Resistant strains isolated from the Viking Spacecraft.</title>
        <authorList>
            <person name="Seuylemezian A."/>
            <person name="Cooper K."/>
            <person name="Vaishampayan P."/>
        </authorList>
    </citation>
    <scope>NUCLEOTIDE SEQUENCE [LARGE SCALE GENOMIC DNA]</scope>
    <source>
        <strain evidence="1 2">V32-6</strain>
    </source>
</reference>
<comment type="caution">
    <text evidence="1">The sequence shown here is derived from an EMBL/GenBank/DDBJ whole genome shotgun (WGS) entry which is preliminary data.</text>
</comment>
<protein>
    <submittedName>
        <fullName evidence="1">Uncharacterized protein</fullName>
    </submittedName>
</protein>
<keyword evidence="2" id="KW-1185">Reference proteome</keyword>
<name>A0A2N5HCW4_9BACI</name>
<sequence>MLPMLPLLLLLECVTILKNKYMCFRRSLSPREDYACWWQVFCFPLRAVEFKRDVGDGYEKKK</sequence>
<evidence type="ECO:0000313" key="2">
    <source>
        <dbReference type="Proteomes" id="UP000234950"/>
    </source>
</evidence>